<evidence type="ECO:0000256" key="3">
    <source>
        <dbReference type="ARBA" id="ARBA00013163"/>
    </source>
</evidence>
<dbReference type="GO" id="GO:0006435">
    <property type="term" value="P:threonyl-tRNA aminoacylation"/>
    <property type="evidence" value="ECO:0007669"/>
    <property type="project" value="InterPro"/>
</dbReference>
<gene>
    <name evidence="15" type="ORF">CHLNCDRAFT_49107</name>
</gene>
<dbReference type="PRINTS" id="PR01047">
    <property type="entry name" value="TRNASYNTHTHR"/>
</dbReference>
<dbReference type="SMART" id="SM00863">
    <property type="entry name" value="tRNA_SAD"/>
    <property type="match status" value="1"/>
</dbReference>
<dbReference type="NCBIfam" id="TIGR00418">
    <property type="entry name" value="thrS"/>
    <property type="match status" value="1"/>
</dbReference>
<dbReference type="STRING" id="554065.E1ZPD1"/>
<dbReference type="GO" id="GO:0004829">
    <property type="term" value="F:threonine-tRNA ligase activity"/>
    <property type="evidence" value="ECO:0007669"/>
    <property type="project" value="UniProtKB-EC"/>
</dbReference>
<dbReference type="Pfam" id="PF07973">
    <property type="entry name" value="tRNA_SAD"/>
    <property type="match status" value="1"/>
</dbReference>
<dbReference type="InterPro" id="IPR004154">
    <property type="entry name" value="Anticodon-bd"/>
</dbReference>
<dbReference type="InterPro" id="IPR004095">
    <property type="entry name" value="TGS"/>
</dbReference>
<dbReference type="RefSeq" id="XP_005844334.1">
    <property type="nucleotide sequence ID" value="XM_005844272.1"/>
</dbReference>
<dbReference type="CDD" id="cd00771">
    <property type="entry name" value="ThrRS_core"/>
    <property type="match status" value="1"/>
</dbReference>
<dbReference type="OrthoDB" id="5423599at2759"/>
<feature type="domain" description="TGS" evidence="14">
    <location>
        <begin position="1"/>
        <end position="41"/>
    </location>
</feature>
<evidence type="ECO:0000256" key="8">
    <source>
        <dbReference type="ARBA" id="ARBA00022917"/>
    </source>
</evidence>
<dbReference type="GeneID" id="17351741"/>
<keyword evidence="5" id="KW-0436">Ligase</keyword>
<keyword evidence="8" id="KW-0648">Protein biosynthesis</keyword>
<dbReference type="EC" id="6.1.1.3" evidence="3"/>
<organism evidence="16">
    <name type="scientific">Chlorella variabilis</name>
    <name type="common">Green alga</name>
    <dbReference type="NCBI Taxonomy" id="554065"/>
    <lineage>
        <taxon>Eukaryota</taxon>
        <taxon>Viridiplantae</taxon>
        <taxon>Chlorophyta</taxon>
        <taxon>core chlorophytes</taxon>
        <taxon>Trebouxiophyceae</taxon>
        <taxon>Chlorellales</taxon>
        <taxon>Chlorellaceae</taxon>
        <taxon>Chlorella clade</taxon>
        <taxon>Chlorella</taxon>
    </lineage>
</organism>
<evidence type="ECO:0000256" key="10">
    <source>
        <dbReference type="ARBA" id="ARBA00031900"/>
    </source>
</evidence>
<dbReference type="Proteomes" id="UP000008141">
    <property type="component" value="Unassembled WGS sequence"/>
</dbReference>
<dbReference type="KEGG" id="cvr:CHLNCDRAFT_49107"/>
<evidence type="ECO:0000259" key="13">
    <source>
        <dbReference type="PROSITE" id="PS50862"/>
    </source>
</evidence>
<comment type="subcellular location">
    <subcellularLocation>
        <location evidence="1">Cytoplasm</location>
    </subcellularLocation>
</comment>
<sequence>MEVANQISKGLAKKCVVAKVDGCVWDLLRPLEGDCALQLLSFEDAEGKEVAQKRAGQAEFGAQPAIGPRSGRGFLYGLLLGDKETIKERQVFERVVVSREEALSMFEENKFKVEIISDLPADAVISLYKVGPMVDLCHGPHVPNTGLLKARADVNREPLQRVYAITFPDEKELKEYQHRMEEAKKRDHRNVDFMRQKYWEYGYEEVVTPNIFNFDLWKVSGHADHYRENMFLFSVEKAEWGLKPMNCPGHCLMFANRNRSYRELPLRLADFGVLHRNEFSGALQGLTRVRRFQQDDAHIFCRQDQVKAEISSYLKMMGEVYDAFGLDYKMALSTRPEGYLGELEVWNQAEAALEEALNATGREWEMNPGDGAFYGPKIDITVFDALRRKYQCATVQLDFQFPIRFNLEYVAEDGSRQRPVIVHRAILGSAERMFAILTEHWGGKWPLWISPRQVMIVPISEAVYDYASAVRRQLRSAGFHVDADMADRKMQKKVREAQLSQYNYILVVGEEERVAGTVNVRTRDNQVHGMHSLAGVIDVMSRERSSRSQVGLFGEDKAAAAEPAADGAEQ</sequence>
<comment type="similarity">
    <text evidence="2">Belongs to the class-II aminoacyl-tRNA synthetase family.</text>
</comment>
<dbReference type="PROSITE" id="PS50862">
    <property type="entry name" value="AA_TRNA_LIGASE_II"/>
    <property type="match status" value="1"/>
</dbReference>
<name>E1ZPD1_CHLVA</name>
<dbReference type="InterPro" id="IPR006195">
    <property type="entry name" value="aa-tRNA-synth_II"/>
</dbReference>
<evidence type="ECO:0000313" key="15">
    <source>
        <dbReference type="EMBL" id="EFN52232.1"/>
    </source>
</evidence>
<dbReference type="EMBL" id="GL433857">
    <property type="protein sequence ID" value="EFN52232.1"/>
    <property type="molecule type" value="Genomic_DNA"/>
</dbReference>
<dbReference type="PANTHER" id="PTHR11451">
    <property type="entry name" value="THREONINE-TRNA LIGASE"/>
    <property type="match status" value="1"/>
</dbReference>
<dbReference type="FunFam" id="3.40.50.800:FF:000003">
    <property type="entry name" value="Threonine--tRNA ligase 2, cytoplasmic"/>
    <property type="match status" value="1"/>
</dbReference>
<dbReference type="InParanoid" id="E1ZPD1"/>
<feature type="domain" description="Aminoacyl-transfer RNA synthetases class-II family profile" evidence="13">
    <location>
        <begin position="193"/>
        <end position="446"/>
    </location>
</feature>
<evidence type="ECO:0000313" key="16">
    <source>
        <dbReference type="Proteomes" id="UP000008141"/>
    </source>
</evidence>
<protein>
    <recommendedName>
        <fullName evidence="3">threonine--tRNA ligase</fullName>
        <ecNumber evidence="3">6.1.1.3</ecNumber>
    </recommendedName>
    <alternativeName>
        <fullName evidence="10">Threonyl-tRNA synthetase</fullName>
    </alternativeName>
</protein>
<keyword evidence="4" id="KW-0963">Cytoplasm</keyword>
<accession>E1ZPD1</accession>
<dbReference type="FunFam" id="3.30.930.10:FF:000019">
    <property type="entry name" value="Threonine--tRNA ligase"/>
    <property type="match status" value="1"/>
</dbReference>
<dbReference type="CDD" id="cd01667">
    <property type="entry name" value="TGS_ThrRS"/>
    <property type="match status" value="1"/>
</dbReference>
<dbReference type="Gene3D" id="3.30.930.10">
    <property type="entry name" value="Bira Bifunctional Protein, Domain 2"/>
    <property type="match status" value="1"/>
</dbReference>
<dbReference type="InterPro" id="IPR012675">
    <property type="entry name" value="Beta-grasp_dom_sf"/>
</dbReference>
<evidence type="ECO:0000256" key="2">
    <source>
        <dbReference type="ARBA" id="ARBA00008226"/>
    </source>
</evidence>
<dbReference type="Gene3D" id="3.40.50.800">
    <property type="entry name" value="Anticodon-binding domain"/>
    <property type="match status" value="1"/>
</dbReference>
<evidence type="ECO:0000256" key="6">
    <source>
        <dbReference type="ARBA" id="ARBA00022741"/>
    </source>
</evidence>
<evidence type="ECO:0000259" key="14">
    <source>
        <dbReference type="PROSITE" id="PS51880"/>
    </source>
</evidence>
<dbReference type="InterPro" id="IPR047246">
    <property type="entry name" value="ThrRS_anticodon"/>
</dbReference>
<dbReference type="Pfam" id="PF02824">
    <property type="entry name" value="TGS"/>
    <property type="match status" value="1"/>
</dbReference>
<dbReference type="CDD" id="cd00860">
    <property type="entry name" value="ThrRS_anticodon"/>
    <property type="match status" value="1"/>
</dbReference>
<feature type="region of interest" description="Disordered" evidence="12">
    <location>
        <begin position="549"/>
        <end position="570"/>
    </location>
</feature>
<reference evidence="15 16" key="1">
    <citation type="journal article" date="2010" name="Plant Cell">
        <title>The Chlorella variabilis NC64A genome reveals adaptation to photosymbiosis, coevolution with viruses, and cryptic sex.</title>
        <authorList>
            <person name="Blanc G."/>
            <person name="Duncan G."/>
            <person name="Agarkova I."/>
            <person name="Borodovsky M."/>
            <person name="Gurnon J."/>
            <person name="Kuo A."/>
            <person name="Lindquist E."/>
            <person name="Lucas S."/>
            <person name="Pangilinan J."/>
            <person name="Polle J."/>
            <person name="Salamov A."/>
            <person name="Terry A."/>
            <person name="Yamada T."/>
            <person name="Dunigan D.D."/>
            <person name="Grigoriev I.V."/>
            <person name="Claverie J.M."/>
            <person name="Van Etten J.L."/>
        </authorList>
    </citation>
    <scope>NUCLEOTIDE SEQUENCE [LARGE SCALE GENOMIC DNA]</scope>
    <source>
        <strain evidence="15 16">NC64A</strain>
    </source>
</reference>
<dbReference type="PROSITE" id="PS51880">
    <property type="entry name" value="TGS"/>
    <property type="match status" value="1"/>
</dbReference>
<evidence type="ECO:0000256" key="9">
    <source>
        <dbReference type="ARBA" id="ARBA00023146"/>
    </source>
</evidence>
<evidence type="ECO:0000256" key="11">
    <source>
        <dbReference type="ARBA" id="ARBA00049515"/>
    </source>
</evidence>
<dbReference type="Pfam" id="PF03129">
    <property type="entry name" value="HGTP_anticodon"/>
    <property type="match status" value="1"/>
</dbReference>
<dbReference type="PANTHER" id="PTHR11451:SF46">
    <property type="entry name" value="THREONINE--TRNA LIGASE"/>
    <property type="match status" value="1"/>
</dbReference>
<dbReference type="AlphaFoldDB" id="E1ZPD1"/>
<dbReference type="InterPro" id="IPR012947">
    <property type="entry name" value="tRNA_SAD"/>
</dbReference>
<keyword evidence="9" id="KW-0030">Aminoacyl-tRNA synthetase</keyword>
<evidence type="ECO:0000256" key="4">
    <source>
        <dbReference type="ARBA" id="ARBA00022490"/>
    </source>
</evidence>
<dbReference type="FunCoup" id="E1ZPD1">
    <property type="interactions" value="1965"/>
</dbReference>
<dbReference type="InterPro" id="IPR002320">
    <property type="entry name" value="Thr-tRNA-ligase_IIa"/>
</dbReference>
<keyword evidence="16" id="KW-1185">Reference proteome</keyword>
<dbReference type="GO" id="GO:0005524">
    <property type="term" value="F:ATP binding"/>
    <property type="evidence" value="ECO:0007669"/>
    <property type="project" value="UniProtKB-KW"/>
</dbReference>
<feature type="compositionally biased region" description="Low complexity" evidence="12">
    <location>
        <begin position="560"/>
        <end position="570"/>
    </location>
</feature>
<dbReference type="Gene3D" id="3.10.20.30">
    <property type="match status" value="1"/>
</dbReference>
<dbReference type="SUPFAM" id="SSF52954">
    <property type="entry name" value="Class II aaRS ABD-related"/>
    <property type="match status" value="1"/>
</dbReference>
<proteinExistence type="inferred from homology"/>
<dbReference type="GO" id="GO:0005739">
    <property type="term" value="C:mitochondrion"/>
    <property type="evidence" value="ECO:0007669"/>
    <property type="project" value="TreeGrafter"/>
</dbReference>
<dbReference type="InterPro" id="IPR012676">
    <property type="entry name" value="TGS-like"/>
</dbReference>
<dbReference type="InterPro" id="IPR036621">
    <property type="entry name" value="Anticodon-bd_dom_sf"/>
</dbReference>
<dbReference type="Pfam" id="PF00587">
    <property type="entry name" value="tRNA-synt_2b"/>
    <property type="match status" value="1"/>
</dbReference>
<dbReference type="OMA" id="GGFFYEM"/>
<evidence type="ECO:0000256" key="5">
    <source>
        <dbReference type="ARBA" id="ARBA00022598"/>
    </source>
</evidence>
<dbReference type="SUPFAM" id="SSF81271">
    <property type="entry name" value="TGS-like"/>
    <property type="match status" value="1"/>
</dbReference>
<dbReference type="InterPro" id="IPR045864">
    <property type="entry name" value="aa-tRNA-synth_II/BPL/LPL"/>
</dbReference>
<comment type="catalytic activity">
    <reaction evidence="11">
        <text>tRNA(Thr) + L-threonine + ATP = L-threonyl-tRNA(Thr) + AMP + diphosphate + H(+)</text>
        <dbReference type="Rhea" id="RHEA:24624"/>
        <dbReference type="Rhea" id="RHEA-COMP:9670"/>
        <dbReference type="Rhea" id="RHEA-COMP:9704"/>
        <dbReference type="ChEBI" id="CHEBI:15378"/>
        <dbReference type="ChEBI" id="CHEBI:30616"/>
        <dbReference type="ChEBI" id="CHEBI:33019"/>
        <dbReference type="ChEBI" id="CHEBI:57926"/>
        <dbReference type="ChEBI" id="CHEBI:78442"/>
        <dbReference type="ChEBI" id="CHEBI:78534"/>
        <dbReference type="ChEBI" id="CHEBI:456215"/>
        <dbReference type="EC" id="6.1.1.3"/>
    </reaction>
</comment>
<evidence type="ECO:0000256" key="1">
    <source>
        <dbReference type="ARBA" id="ARBA00004496"/>
    </source>
</evidence>
<evidence type="ECO:0000256" key="7">
    <source>
        <dbReference type="ARBA" id="ARBA00022840"/>
    </source>
</evidence>
<dbReference type="InterPro" id="IPR018163">
    <property type="entry name" value="Thr/Ala-tRNA-synth_IIc_edit"/>
</dbReference>
<keyword evidence="6" id="KW-0547">Nucleotide-binding</keyword>
<dbReference type="InterPro" id="IPR002314">
    <property type="entry name" value="aa-tRNA-synt_IIb"/>
</dbReference>
<dbReference type="eggNOG" id="KOG1637">
    <property type="taxonomic scope" value="Eukaryota"/>
</dbReference>
<dbReference type="InterPro" id="IPR033728">
    <property type="entry name" value="ThrRS_core"/>
</dbReference>
<dbReference type="Gene3D" id="3.30.980.10">
    <property type="entry name" value="Threonyl-trna Synthetase, Chain A, domain 2"/>
    <property type="match status" value="1"/>
</dbReference>
<keyword evidence="7" id="KW-0067">ATP-binding</keyword>
<dbReference type="SUPFAM" id="SSF55186">
    <property type="entry name" value="ThrRS/AlaRS common domain"/>
    <property type="match status" value="1"/>
</dbReference>
<evidence type="ECO:0000256" key="12">
    <source>
        <dbReference type="SAM" id="MobiDB-lite"/>
    </source>
</evidence>
<dbReference type="GO" id="GO:0009507">
    <property type="term" value="C:chloroplast"/>
    <property type="evidence" value="ECO:0007669"/>
    <property type="project" value="TreeGrafter"/>
</dbReference>
<dbReference type="SUPFAM" id="SSF55681">
    <property type="entry name" value="Class II aaRS and biotin synthetases"/>
    <property type="match status" value="1"/>
</dbReference>